<dbReference type="GeneTree" id="ENSGT00940000163630"/>
<dbReference type="SUPFAM" id="SSF57997">
    <property type="entry name" value="Tropomyosin"/>
    <property type="match status" value="1"/>
</dbReference>
<dbReference type="Ensembl" id="ENSSAUT00010024861.1">
    <property type="protein sequence ID" value="ENSSAUP00010023564.1"/>
    <property type="gene ID" value="ENSSAUG00010010334.1"/>
</dbReference>
<reference evidence="4" key="1">
    <citation type="submission" date="2021-04" db="EMBL/GenBank/DDBJ databases">
        <authorList>
            <consortium name="Wellcome Sanger Institute Data Sharing"/>
        </authorList>
    </citation>
    <scope>NUCLEOTIDE SEQUENCE [LARGE SCALE GENOMIC DNA]</scope>
</reference>
<reference evidence="4" key="2">
    <citation type="submission" date="2025-08" db="UniProtKB">
        <authorList>
            <consortium name="Ensembl"/>
        </authorList>
    </citation>
    <scope>IDENTIFICATION</scope>
</reference>
<accession>A0A671VBS7</accession>
<feature type="coiled-coil region" evidence="1">
    <location>
        <begin position="69"/>
        <end position="131"/>
    </location>
</feature>
<feature type="region of interest" description="Disordered" evidence="2">
    <location>
        <begin position="1"/>
        <end position="32"/>
    </location>
</feature>
<organism evidence="4 5">
    <name type="scientific">Sparus aurata</name>
    <name type="common">Gilthead sea bream</name>
    <dbReference type="NCBI Taxonomy" id="8175"/>
    <lineage>
        <taxon>Eukaryota</taxon>
        <taxon>Metazoa</taxon>
        <taxon>Chordata</taxon>
        <taxon>Craniata</taxon>
        <taxon>Vertebrata</taxon>
        <taxon>Euteleostomi</taxon>
        <taxon>Actinopterygii</taxon>
        <taxon>Neopterygii</taxon>
        <taxon>Teleostei</taxon>
        <taxon>Neoteleostei</taxon>
        <taxon>Acanthomorphata</taxon>
        <taxon>Eupercaria</taxon>
        <taxon>Spariformes</taxon>
        <taxon>Sparidae</taxon>
        <taxon>Sparus</taxon>
    </lineage>
</organism>
<dbReference type="Gene3D" id="1.20.5.340">
    <property type="match status" value="1"/>
</dbReference>
<dbReference type="CDD" id="cd01650">
    <property type="entry name" value="RT_nLTR_like"/>
    <property type="match status" value="1"/>
</dbReference>
<evidence type="ECO:0000313" key="4">
    <source>
        <dbReference type="Ensembl" id="ENSSAUP00010023564.1"/>
    </source>
</evidence>
<dbReference type="InParanoid" id="A0A671VBS7"/>
<dbReference type="AlphaFoldDB" id="A0A671VBS7"/>
<dbReference type="SUPFAM" id="SSF56672">
    <property type="entry name" value="DNA/RNA polymerases"/>
    <property type="match status" value="1"/>
</dbReference>
<feature type="domain" description="Reverse transcriptase" evidence="3">
    <location>
        <begin position="757"/>
        <end position="1029"/>
    </location>
</feature>
<dbReference type="PANTHER" id="PTHR31635">
    <property type="entry name" value="REVERSE TRANSCRIPTASE DOMAIN-CONTAINING PROTEIN-RELATED"/>
    <property type="match status" value="1"/>
</dbReference>
<evidence type="ECO:0000313" key="5">
    <source>
        <dbReference type="Proteomes" id="UP000472265"/>
    </source>
</evidence>
<proteinExistence type="predicted"/>
<dbReference type="Pfam" id="PF03372">
    <property type="entry name" value="Exo_endo_phos"/>
    <property type="match status" value="1"/>
</dbReference>
<dbReference type="CDD" id="cd09076">
    <property type="entry name" value="L1-EN"/>
    <property type="match status" value="1"/>
</dbReference>
<dbReference type="PANTHER" id="PTHR31635:SF196">
    <property type="entry name" value="REVERSE TRANSCRIPTASE DOMAIN-CONTAINING PROTEIN-RELATED"/>
    <property type="match status" value="1"/>
</dbReference>
<dbReference type="InterPro" id="IPR005135">
    <property type="entry name" value="Endo/exonuclease/phosphatase"/>
</dbReference>
<evidence type="ECO:0000256" key="1">
    <source>
        <dbReference type="SAM" id="Coils"/>
    </source>
</evidence>
<sequence length="1093" mass="123987">MNISGREMPTNKTTKALSQRTTSQQVDGGATANDGEVAGANLVAAVAAETTAKVAAVMEEKMSMISNKLDIITAKLESESQRIEEAENRISRAEDTIADLEGRLADTENKLAALTNRMDDQEARSRRENIRIFGIKEGIEGSNALHFFETWLPKFLHMETKKGRIRLDRCHRGLGRPKSGMPRVVIMKLHYPADKMKILALGAKQKLEYEGTKISIRQDIPQNILQQRRSFNDVCQKLISRNVRFRIWLCDVLATYKLGRTMNTTKYVSFNIKGINNAVKRKKLLCWLKKEKANIVLLQETHLDDKEHEKLKREWVGQIYYSSFSTSKRGVAILINKNTPFTLEKCIKDCQGRYVIITGFLYGEHIMIGCVYAPNVYQEEFYSKLLVDASAMSATFSILAGDFNRVMNPEVDQRPLTKILSKMGGATTELCEDLQLFDAWRILHPRGRDYTFFSHPHQSFSRIDYFFVSRKVLDRVEDCSIGSRLLSDHADTSILVSPPSPQPTPRYWRLNPSLFNSPSFVTFLEEQINIFLSTNDNNDTNPSILWDTLKAYLRGSIISYSTARKREALREQLNLERKLADLDKQLKDNYCATLLKKVEATRSALNQLLTQKAEASIFYAKHRLFEMGDKPGRLLARLAAGRRDVRAISSLKDETGKNHFETKTMVEIMKSFYEKLYTSESTTSSHCIQSFLEKLNLPSLSEADKFVLGRPITSEEIKNAISSLQNGKAPGPDGYGPEFYKKLLNSIDGPLLRMYLHSIETGSLPGSLYAANISLILKKGKPPDECSSYRPISLMNVDSKLFLKILAKRLENYLPLLIRSDQTGFIKNRNSYTNMRKLLNIIQYANTNQAQGLVISLDAEKAFDRVEWPYLFTVMEKFGLGEEFIKLARLIYFSPKASVLVNGIKSSEFKLGRSTRQGDPLSPLIFALAIEPLAEAIRSHKSIAGFQIKSSTYKIALYAFDVLLFLTSPDKSIPALMSVIQTFGSFSGYKINFSKSMAMPIGYGQDVPNIPNFPFFWSTSGFSYLGISVSQNIKNLLRKNFNSVHKDIKSDLNRWMDLPISWMGRINLPQLSASDRRVRRMVWEIVSKAAERS</sequence>
<dbReference type="OMA" id="CIEANEN"/>
<reference evidence="4" key="3">
    <citation type="submission" date="2025-09" db="UniProtKB">
        <authorList>
            <consortium name="Ensembl"/>
        </authorList>
    </citation>
    <scope>IDENTIFICATION</scope>
</reference>
<keyword evidence="5" id="KW-1185">Reference proteome</keyword>
<dbReference type="InterPro" id="IPR043502">
    <property type="entry name" value="DNA/RNA_pol_sf"/>
</dbReference>
<dbReference type="Gene3D" id="3.30.70.1820">
    <property type="entry name" value="L1 transposable element, RRM domain"/>
    <property type="match status" value="1"/>
</dbReference>
<dbReference type="Gene3D" id="3.60.10.10">
    <property type="entry name" value="Endonuclease/exonuclease/phosphatase"/>
    <property type="match status" value="1"/>
</dbReference>
<dbReference type="Pfam" id="PF00078">
    <property type="entry name" value="RVT_1"/>
    <property type="match status" value="1"/>
</dbReference>
<protein>
    <recommendedName>
        <fullName evidence="3">Reverse transcriptase domain-containing protein</fullName>
    </recommendedName>
</protein>
<keyword evidence="1" id="KW-0175">Coiled coil</keyword>
<dbReference type="GO" id="GO:0003824">
    <property type="term" value="F:catalytic activity"/>
    <property type="evidence" value="ECO:0007669"/>
    <property type="project" value="InterPro"/>
</dbReference>
<name>A0A671VBS7_SPAAU</name>
<dbReference type="InterPro" id="IPR000477">
    <property type="entry name" value="RT_dom"/>
</dbReference>
<dbReference type="InterPro" id="IPR036691">
    <property type="entry name" value="Endo/exonu/phosph_ase_sf"/>
</dbReference>
<evidence type="ECO:0000259" key="3">
    <source>
        <dbReference type="PROSITE" id="PS50878"/>
    </source>
</evidence>
<feature type="compositionally biased region" description="Polar residues" evidence="2">
    <location>
        <begin position="10"/>
        <end position="26"/>
    </location>
</feature>
<dbReference type="PROSITE" id="PS50878">
    <property type="entry name" value="RT_POL"/>
    <property type="match status" value="1"/>
</dbReference>
<evidence type="ECO:0000256" key="2">
    <source>
        <dbReference type="SAM" id="MobiDB-lite"/>
    </source>
</evidence>
<dbReference type="Proteomes" id="UP000472265">
    <property type="component" value="Chromosome 9"/>
</dbReference>
<dbReference type="SUPFAM" id="SSF56219">
    <property type="entry name" value="DNase I-like"/>
    <property type="match status" value="1"/>
</dbReference>